<reference evidence="3" key="1">
    <citation type="submission" date="2016-11" db="EMBL/GenBank/DDBJ databases">
        <authorList>
            <person name="Varghese N."/>
            <person name="Submissions S."/>
        </authorList>
    </citation>
    <scope>NUCLEOTIDE SEQUENCE [LARGE SCALE GENOMIC DNA]</scope>
    <source>
        <strain evidence="3">DSM 27370</strain>
    </source>
</reference>
<protein>
    <recommendedName>
        <fullName evidence="4">Lipocalin-like domain-containing protein</fullName>
    </recommendedName>
</protein>
<gene>
    <name evidence="2" type="ORF">SAMN05444362_11638</name>
</gene>
<dbReference type="PROSITE" id="PS51257">
    <property type="entry name" value="PROKAR_LIPOPROTEIN"/>
    <property type="match status" value="1"/>
</dbReference>
<evidence type="ECO:0000313" key="2">
    <source>
        <dbReference type="EMBL" id="SHG14186.1"/>
    </source>
</evidence>
<dbReference type="Proteomes" id="UP000184480">
    <property type="component" value="Unassembled WGS sequence"/>
</dbReference>
<dbReference type="EMBL" id="FQUC01000016">
    <property type="protein sequence ID" value="SHG14186.1"/>
    <property type="molecule type" value="Genomic_DNA"/>
</dbReference>
<feature type="signal peptide" evidence="1">
    <location>
        <begin position="1"/>
        <end position="21"/>
    </location>
</feature>
<accession>A0A1M5HDZ9</accession>
<dbReference type="AlphaFoldDB" id="A0A1M5HDZ9"/>
<evidence type="ECO:0000313" key="3">
    <source>
        <dbReference type="Proteomes" id="UP000184480"/>
    </source>
</evidence>
<feature type="chain" id="PRO_5009910754" description="Lipocalin-like domain-containing protein" evidence="1">
    <location>
        <begin position="22"/>
        <end position="252"/>
    </location>
</feature>
<organism evidence="2 3">
    <name type="scientific">Dysgonomonas macrotermitis</name>
    <dbReference type="NCBI Taxonomy" id="1346286"/>
    <lineage>
        <taxon>Bacteria</taxon>
        <taxon>Pseudomonadati</taxon>
        <taxon>Bacteroidota</taxon>
        <taxon>Bacteroidia</taxon>
        <taxon>Bacteroidales</taxon>
        <taxon>Dysgonomonadaceae</taxon>
        <taxon>Dysgonomonas</taxon>
    </lineage>
</organism>
<keyword evidence="1" id="KW-0732">Signal</keyword>
<keyword evidence="3" id="KW-1185">Reference proteome</keyword>
<evidence type="ECO:0000256" key="1">
    <source>
        <dbReference type="SAM" id="SignalP"/>
    </source>
</evidence>
<sequence length="252" mass="28795">MTGMKNIFYILLSVFLFTACSSDNDNGTETAFVDWNDPNDSHYSQYQGKYNPIAGEWQLYEQNGSEYSDFYVAKFSDSRTMSVSTVKPDDDEDLSYGSSAAYKINDKSLQISGLVYTYSISNGVLTLTYSGNVFKYKAYVSTKWEWDGDWNDPSDPHYAQYQGKYNPIIGVWDLTHIDGEPTLSTGVETFSDNFQWTDGRNTINTKYIINGTGIRMIDKNSIYKYKIEDNKTLILQLMLPNKGVPLTYKRVK</sequence>
<proteinExistence type="predicted"/>
<evidence type="ECO:0008006" key="4">
    <source>
        <dbReference type="Google" id="ProtNLM"/>
    </source>
</evidence>
<name>A0A1M5HDZ9_9BACT</name>